<organism evidence="6 7">
    <name type="scientific">Deinandra increscens subsp. villosa</name>
    <dbReference type="NCBI Taxonomy" id="3103831"/>
    <lineage>
        <taxon>Eukaryota</taxon>
        <taxon>Viridiplantae</taxon>
        <taxon>Streptophyta</taxon>
        <taxon>Embryophyta</taxon>
        <taxon>Tracheophyta</taxon>
        <taxon>Spermatophyta</taxon>
        <taxon>Magnoliopsida</taxon>
        <taxon>eudicotyledons</taxon>
        <taxon>Gunneridae</taxon>
        <taxon>Pentapetalae</taxon>
        <taxon>asterids</taxon>
        <taxon>campanulids</taxon>
        <taxon>Asterales</taxon>
        <taxon>Asteraceae</taxon>
        <taxon>Asteroideae</taxon>
        <taxon>Heliantheae alliance</taxon>
        <taxon>Madieae</taxon>
        <taxon>Madiinae</taxon>
        <taxon>Deinandra</taxon>
    </lineage>
</organism>
<keyword evidence="1" id="KW-0479">Metal-binding</keyword>
<dbReference type="Proteomes" id="UP001408789">
    <property type="component" value="Unassembled WGS sequence"/>
</dbReference>
<dbReference type="GO" id="GO:0008270">
    <property type="term" value="F:zinc ion binding"/>
    <property type="evidence" value="ECO:0007669"/>
    <property type="project" value="UniProtKB-KW"/>
</dbReference>
<reference evidence="6 7" key="1">
    <citation type="submission" date="2024-04" db="EMBL/GenBank/DDBJ databases">
        <title>The reference genome of an endangered Asteraceae, Deinandra increscens subsp. villosa, native to the Central Coast of California.</title>
        <authorList>
            <person name="Guilliams M."/>
            <person name="Hasenstab-Lehman K."/>
            <person name="Meyer R."/>
            <person name="Mcevoy S."/>
        </authorList>
    </citation>
    <scope>NUCLEOTIDE SEQUENCE [LARGE SCALE GENOMIC DNA]</scope>
    <source>
        <tissue evidence="6">Leaf</tissue>
    </source>
</reference>
<comment type="caution">
    <text evidence="6">The sequence shown here is derived from an EMBL/GenBank/DDBJ whole genome shotgun (WGS) entry which is preliminary data.</text>
</comment>
<proteinExistence type="predicted"/>
<dbReference type="InterPro" id="IPR057444">
    <property type="entry name" value="Znf-CCCH_AtC3H23-like"/>
</dbReference>
<evidence type="ECO:0000256" key="2">
    <source>
        <dbReference type="ARBA" id="ARBA00022771"/>
    </source>
</evidence>
<evidence type="ECO:0000259" key="5">
    <source>
        <dbReference type="Pfam" id="PF25512"/>
    </source>
</evidence>
<dbReference type="EMBL" id="JBCNJP010000010">
    <property type="protein sequence ID" value="KAK9071639.1"/>
    <property type="molecule type" value="Genomic_DNA"/>
</dbReference>
<keyword evidence="3" id="KW-0862">Zinc</keyword>
<evidence type="ECO:0000313" key="7">
    <source>
        <dbReference type="Proteomes" id="UP001408789"/>
    </source>
</evidence>
<evidence type="ECO:0000256" key="3">
    <source>
        <dbReference type="ARBA" id="ARBA00022833"/>
    </source>
</evidence>
<dbReference type="InterPro" id="IPR045234">
    <property type="entry name" value="Unkempt-like"/>
</dbReference>
<dbReference type="PANTHER" id="PTHR14493">
    <property type="entry name" value="UNKEMPT FAMILY MEMBER"/>
    <property type="match status" value="1"/>
</dbReference>
<keyword evidence="7" id="KW-1185">Reference proteome</keyword>
<dbReference type="AlphaFoldDB" id="A0AAP0H3R5"/>
<accession>A0AAP0H3R5</accession>
<name>A0AAP0H3R5_9ASTR</name>
<gene>
    <name evidence="6" type="ORF">SSX86_008068</name>
</gene>
<keyword evidence="2" id="KW-0863">Zinc-finger</keyword>
<keyword evidence="4" id="KW-0238">DNA-binding</keyword>
<dbReference type="GO" id="GO:0003677">
    <property type="term" value="F:DNA binding"/>
    <property type="evidence" value="ECO:0007669"/>
    <property type="project" value="UniProtKB-KW"/>
</dbReference>
<sequence length="118" mass="13547">MYPHGPSCIDDPISPQRPNTIEDYACLLRNDAAVRRYLRVPDGNGSNSGGMDFDLTSEAYACDSLRMYEFRIRKCTHAQSHDWTDYPYVHPGEKARRSPERPTKVQLLWHRVLVLGVP</sequence>
<dbReference type="PANTHER" id="PTHR14493:SF156">
    <property type="entry name" value="TRANSCRIPTION FACTOR C3H FAMILY"/>
    <property type="match status" value="1"/>
</dbReference>
<feature type="domain" description="AtC3H23-like CCCH zinc finger" evidence="5">
    <location>
        <begin position="66"/>
        <end position="97"/>
    </location>
</feature>
<dbReference type="Pfam" id="PF25512">
    <property type="entry name" value="zf-CCCH_AtC3H23"/>
    <property type="match status" value="1"/>
</dbReference>
<protein>
    <recommendedName>
        <fullName evidence="5">AtC3H23-like CCCH zinc finger domain-containing protein</fullName>
    </recommendedName>
</protein>
<evidence type="ECO:0000256" key="1">
    <source>
        <dbReference type="ARBA" id="ARBA00022723"/>
    </source>
</evidence>
<evidence type="ECO:0000256" key="4">
    <source>
        <dbReference type="ARBA" id="ARBA00023125"/>
    </source>
</evidence>
<evidence type="ECO:0000313" key="6">
    <source>
        <dbReference type="EMBL" id="KAK9071639.1"/>
    </source>
</evidence>